<evidence type="ECO:0000259" key="3">
    <source>
        <dbReference type="Pfam" id="PF13930"/>
    </source>
</evidence>
<accession>A0ABR7HUA8</accession>
<sequence>MKLIHTLFLPILLTGSLLLSGCETGGPAATSAGSFHLSEVPPFSGEPYVVLNENQPDFPEEDFTTNSFESYGPLDELGRCTTAYANIGVDLMPTEERGNIGQVKPTGWQTVKYDIVDGKYLYNRCHLIGFQLTGENANEQNLITGTRYLNVEGMLPFENLVADYVKETEHHVLYRVTPIYEGDNLVASGVQMEAQSVEDDEVCYNVYVYNCQPGIEIDYATGESWLAETAEEPSPTENTASGEERYVLNTSSKKFHKPDCSGVQSMSEANRQDYTGERDALLEQGYQPCGICKP</sequence>
<feature type="compositionally biased region" description="Basic and acidic residues" evidence="1">
    <location>
        <begin position="270"/>
        <end position="279"/>
    </location>
</feature>
<evidence type="ECO:0000313" key="4">
    <source>
        <dbReference type="EMBL" id="MBC5731070.1"/>
    </source>
</evidence>
<dbReference type="Proteomes" id="UP000660021">
    <property type="component" value="Unassembled WGS sequence"/>
</dbReference>
<proteinExistence type="predicted"/>
<dbReference type="GO" id="GO:0004519">
    <property type="term" value="F:endonuclease activity"/>
    <property type="evidence" value="ECO:0007669"/>
    <property type="project" value="UniProtKB-KW"/>
</dbReference>
<dbReference type="EMBL" id="JACOPR010000005">
    <property type="protein sequence ID" value="MBC5731070.1"/>
    <property type="molecule type" value="Genomic_DNA"/>
</dbReference>
<keyword evidence="4" id="KW-0540">Nuclease</keyword>
<keyword evidence="4" id="KW-0378">Hydrolase</keyword>
<comment type="caution">
    <text evidence="4">The sequence shown here is derived from an EMBL/GenBank/DDBJ whole genome shotgun (WGS) entry which is preliminary data.</text>
</comment>
<reference evidence="4 5" key="1">
    <citation type="submission" date="2020-08" db="EMBL/GenBank/DDBJ databases">
        <title>Genome public.</title>
        <authorList>
            <person name="Liu C."/>
            <person name="Sun Q."/>
        </authorList>
    </citation>
    <scope>NUCLEOTIDE SEQUENCE [LARGE SCALE GENOMIC DNA]</scope>
    <source>
        <strain evidence="4 5">New-38</strain>
    </source>
</reference>
<dbReference type="InterPro" id="IPR035451">
    <property type="entry name" value="Ada-like_dom_sf"/>
</dbReference>
<dbReference type="InterPro" id="IPR044927">
    <property type="entry name" value="Endonuclea_NS_2"/>
</dbReference>
<dbReference type="RefSeq" id="WP_101693106.1">
    <property type="nucleotide sequence ID" value="NZ_JACOPR010000005.1"/>
</dbReference>
<dbReference type="Gene3D" id="3.40.570.10">
    <property type="entry name" value="Extracellular Endonuclease, subunit A"/>
    <property type="match status" value="1"/>
</dbReference>
<evidence type="ECO:0000256" key="2">
    <source>
        <dbReference type="SAM" id="SignalP"/>
    </source>
</evidence>
<dbReference type="SUPFAM" id="SSF57884">
    <property type="entry name" value="Ada DNA repair protein, N-terminal domain (N-Ada 10)"/>
    <property type="match status" value="1"/>
</dbReference>
<dbReference type="PROSITE" id="PS51257">
    <property type="entry name" value="PROKAR_LIPOPROTEIN"/>
    <property type="match status" value="1"/>
</dbReference>
<protein>
    <submittedName>
        <fullName evidence="4">DNA/RNA non-specific endonuclease</fullName>
    </submittedName>
</protein>
<feature type="chain" id="PRO_5047445176" evidence="2">
    <location>
        <begin position="22"/>
        <end position="294"/>
    </location>
</feature>
<feature type="signal peptide" evidence="2">
    <location>
        <begin position="1"/>
        <end position="21"/>
    </location>
</feature>
<dbReference type="InterPro" id="IPR044929">
    <property type="entry name" value="DNA/RNA_non-sp_Endonuclease_sf"/>
</dbReference>
<dbReference type="Pfam" id="PF13930">
    <property type="entry name" value="Endonuclea_NS_2"/>
    <property type="match status" value="1"/>
</dbReference>
<gene>
    <name evidence="4" type="ORF">H8S34_09540</name>
</gene>
<keyword evidence="5" id="KW-1185">Reference proteome</keyword>
<feature type="region of interest" description="Disordered" evidence="1">
    <location>
        <begin position="250"/>
        <end position="279"/>
    </location>
</feature>
<keyword evidence="4" id="KW-0255">Endonuclease</keyword>
<evidence type="ECO:0000313" key="5">
    <source>
        <dbReference type="Proteomes" id="UP000660021"/>
    </source>
</evidence>
<dbReference type="Gene3D" id="3.40.10.10">
    <property type="entry name" value="DNA Methylphosphotriester Repair Domain"/>
    <property type="match status" value="1"/>
</dbReference>
<name>A0ABR7HUA8_9FIRM</name>
<keyword evidence="2" id="KW-0732">Signal</keyword>
<organism evidence="4 5">
    <name type="scientific">Pseudoflavonifractor hominis</name>
    <dbReference type="NCBI Taxonomy" id="2763059"/>
    <lineage>
        <taxon>Bacteria</taxon>
        <taxon>Bacillati</taxon>
        <taxon>Bacillota</taxon>
        <taxon>Clostridia</taxon>
        <taxon>Eubacteriales</taxon>
        <taxon>Oscillospiraceae</taxon>
        <taxon>Pseudoflavonifractor</taxon>
    </lineage>
</organism>
<feature type="domain" description="Type VII secretion system protein EssD-like" evidence="3">
    <location>
        <begin position="70"/>
        <end position="196"/>
    </location>
</feature>
<evidence type="ECO:0000256" key="1">
    <source>
        <dbReference type="SAM" id="MobiDB-lite"/>
    </source>
</evidence>